<dbReference type="EMBL" id="GBRH01207735">
    <property type="protein sequence ID" value="JAD90160.1"/>
    <property type="molecule type" value="Transcribed_RNA"/>
</dbReference>
<reference evidence="1" key="1">
    <citation type="submission" date="2014-09" db="EMBL/GenBank/DDBJ databases">
        <authorList>
            <person name="Magalhaes I.L.F."/>
            <person name="Oliveira U."/>
            <person name="Santos F.R."/>
            <person name="Vidigal T.H.D.A."/>
            <person name="Brescovit A.D."/>
            <person name="Santos A.J."/>
        </authorList>
    </citation>
    <scope>NUCLEOTIDE SEQUENCE</scope>
    <source>
        <tissue evidence="1">Shoot tissue taken approximately 20 cm above the soil surface</tissue>
    </source>
</reference>
<evidence type="ECO:0000313" key="1">
    <source>
        <dbReference type="EMBL" id="JAD90160.1"/>
    </source>
</evidence>
<accession>A0A0A9DWY4</accession>
<sequence>MTTIQKCNPKSLVQRRYAHQLVQDRGRGYSSRLLDSAELVQLYPHKMAPMSPMACWQQGIHNKAPPRLGGKNYPD</sequence>
<name>A0A0A9DWY4_ARUDO</name>
<dbReference type="AlphaFoldDB" id="A0A0A9DWY4"/>
<protein>
    <submittedName>
        <fullName evidence="1">Uncharacterized protein</fullName>
    </submittedName>
</protein>
<organism evidence="1">
    <name type="scientific">Arundo donax</name>
    <name type="common">Giant reed</name>
    <name type="synonym">Donax arundinaceus</name>
    <dbReference type="NCBI Taxonomy" id="35708"/>
    <lineage>
        <taxon>Eukaryota</taxon>
        <taxon>Viridiplantae</taxon>
        <taxon>Streptophyta</taxon>
        <taxon>Embryophyta</taxon>
        <taxon>Tracheophyta</taxon>
        <taxon>Spermatophyta</taxon>
        <taxon>Magnoliopsida</taxon>
        <taxon>Liliopsida</taxon>
        <taxon>Poales</taxon>
        <taxon>Poaceae</taxon>
        <taxon>PACMAD clade</taxon>
        <taxon>Arundinoideae</taxon>
        <taxon>Arundineae</taxon>
        <taxon>Arundo</taxon>
    </lineage>
</organism>
<proteinExistence type="predicted"/>
<reference evidence="1" key="2">
    <citation type="journal article" date="2015" name="Data Brief">
        <title>Shoot transcriptome of the giant reed, Arundo donax.</title>
        <authorList>
            <person name="Barrero R.A."/>
            <person name="Guerrero F.D."/>
            <person name="Moolhuijzen P."/>
            <person name="Goolsby J.A."/>
            <person name="Tidwell J."/>
            <person name="Bellgard S.E."/>
            <person name="Bellgard M.I."/>
        </authorList>
    </citation>
    <scope>NUCLEOTIDE SEQUENCE</scope>
    <source>
        <tissue evidence="1">Shoot tissue taken approximately 20 cm above the soil surface</tissue>
    </source>
</reference>